<keyword evidence="2" id="KW-1185">Reference proteome</keyword>
<evidence type="ECO:0000313" key="2">
    <source>
        <dbReference type="Proteomes" id="UP001428817"/>
    </source>
</evidence>
<protein>
    <recommendedName>
        <fullName evidence="3">DUF222 domain-containing protein</fullName>
    </recommendedName>
</protein>
<organism evidence="1 2">
    <name type="scientific">Pseudonocardia eucalypti</name>
    <dbReference type="NCBI Taxonomy" id="648755"/>
    <lineage>
        <taxon>Bacteria</taxon>
        <taxon>Bacillati</taxon>
        <taxon>Actinomycetota</taxon>
        <taxon>Actinomycetes</taxon>
        <taxon>Pseudonocardiales</taxon>
        <taxon>Pseudonocardiaceae</taxon>
        <taxon>Pseudonocardia</taxon>
    </lineage>
</organism>
<comment type="caution">
    <text evidence="1">The sequence shown here is derived from an EMBL/GenBank/DDBJ whole genome shotgun (WGS) entry which is preliminary data.</text>
</comment>
<accession>A0ABP9PW66</accession>
<evidence type="ECO:0008006" key="3">
    <source>
        <dbReference type="Google" id="ProtNLM"/>
    </source>
</evidence>
<evidence type="ECO:0000313" key="1">
    <source>
        <dbReference type="EMBL" id="GAA5150050.1"/>
    </source>
</evidence>
<gene>
    <name evidence="1" type="ORF">GCM10023321_14880</name>
</gene>
<dbReference type="RefSeq" id="WP_185061003.1">
    <property type="nucleotide sequence ID" value="NZ_BAABJP010000005.1"/>
</dbReference>
<proteinExistence type="predicted"/>
<dbReference type="EMBL" id="BAABJP010000005">
    <property type="protein sequence ID" value="GAA5150050.1"/>
    <property type="molecule type" value="Genomic_DNA"/>
</dbReference>
<sequence length="124" mass="12932">MDADGGNGVGVPDRAGVIARMPRLTATALEQATEAFLGGAPVVSTTLRPAQRALPEIHVGLKHHTNGLVHDAHALLTESEVPSPAHGRSVLAEPRTNAGLEQLADLARQVGRYRPLTGGTSAHR</sequence>
<name>A0ABP9PW66_9PSEU</name>
<reference evidence="2" key="1">
    <citation type="journal article" date="2019" name="Int. J. Syst. Evol. Microbiol.">
        <title>The Global Catalogue of Microorganisms (GCM) 10K type strain sequencing project: providing services to taxonomists for standard genome sequencing and annotation.</title>
        <authorList>
            <consortium name="The Broad Institute Genomics Platform"/>
            <consortium name="The Broad Institute Genome Sequencing Center for Infectious Disease"/>
            <person name="Wu L."/>
            <person name="Ma J."/>
        </authorList>
    </citation>
    <scope>NUCLEOTIDE SEQUENCE [LARGE SCALE GENOMIC DNA]</scope>
    <source>
        <strain evidence="2">JCM 18303</strain>
    </source>
</reference>
<dbReference type="Proteomes" id="UP001428817">
    <property type="component" value="Unassembled WGS sequence"/>
</dbReference>